<evidence type="ECO:0000313" key="16">
    <source>
        <dbReference type="Proteomes" id="UP001202896"/>
    </source>
</evidence>
<feature type="region of interest" description="Disordered" evidence="12">
    <location>
        <begin position="136"/>
        <end position="218"/>
    </location>
</feature>
<dbReference type="GO" id="GO:0003723">
    <property type="term" value="F:RNA binding"/>
    <property type="evidence" value="ECO:0007669"/>
    <property type="project" value="UniProtKB-UniRule"/>
</dbReference>
<evidence type="ECO:0000256" key="8">
    <source>
        <dbReference type="ARBA" id="ARBA00023163"/>
    </source>
</evidence>
<evidence type="ECO:0000259" key="13">
    <source>
        <dbReference type="PROSITE" id="PS51928"/>
    </source>
</evidence>
<feature type="compositionally biased region" description="Polar residues" evidence="12">
    <location>
        <begin position="235"/>
        <end position="248"/>
    </location>
</feature>
<accession>A0AA48UFJ7</accession>
<comment type="subcellular location">
    <subcellularLocation>
        <location evidence="1">Host cell</location>
    </subcellularLocation>
    <subcellularLocation>
        <location evidence="10">Virion</location>
    </subcellularLocation>
    <text evidence="10">Located inside the virion, complexed with the viral RNA. Probably associates with ER-derived membranes where it participates in viral RNA synthesis and virus budding.</text>
</comment>
<feature type="compositionally biased region" description="Polar residues" evidence="12">
    <location>
        <begin position="153"/>
        <end position="162"/>
    </location>
</feature>
<dbReference type="SUPFAM" id="SSF110304">
    <property type="entry name" value="Coronavirus RNA-binding domain"/>
    <property type="match status" value="1"/>
</dbReference>
<keyword evidence="5 10" id="KW-0694">RNA-binding</keyword>
<feature type="compositionally biased region" description="Low complexity" evidence="12">
    <location>
        <begin position="204"/>
        <end position="216"/>
    </location>
</feature>
<dbReference type="GO" id="GO:0019013">
    <property type="term" value="C:viral nucleocapsid"/>
    <property type="evidence" value="ECO:0007669"/>
    <property type="project" value="UniProtKB-UniRule"/>
</dbReference>
<evidence type="ECO:0000256" key="11">
    <source>
        <dbReference type="PROSITE-ProRule" id="PRU01276"/>
    </source>
</evidence>
<evidence type="ECO:0000256" key="7">
    <source>
        <dbReference type="ARBA" id="ARBA00023086"/>
    </source>
</evidence>
<keyword evidence="2" id="KW-0597">Phosphoprotein</keyword>
<keyword evidence="3" id="KW-0013">ADP-ribosylation</keyword>
<dbReference type="GO" id="GO:1990904">
    <property type="term" value="C:ribonucleoprotein complex"/>
    <property type="evidence" value="ECO:0007669"/>
    <property type="project" value="UniProtKB-KW"/>
</dbReference>
<keyword evidence="4 10" id="KW-0946">Virion</keyword>
<dbReference type="InterPro" id="IPR001218">
    <property type="entry name" value="Nucleocap_CoV"/>
</dbReference>
<evidence type="ECO:0000256" key="12">
    <source>
        <dbReference type="SAM" id="MobiDB-lite"/>
    </source>
</evidence>
<keyword evidence="7 10" id="KW-0543">Viral nucleoprotein</keyword>
<evidence type="ECO:0000256" key="9">
    <source>
        <dbReference type="ARBA" id="ARBA00023274"/>
    </source>
</evidence>
<keyword evidence="6" id="KW-0805">Transcription regulation</keyword>
<feature type="domain" description="CoV N NTD" evidence="13">
    <location>
        <begin position="16"/>
        <end position="137"/>
    </location>
</feature>
<evidence type="ECO:0000256" key="3">
    <source>
        <dbReference type="ARBA" id="ARBA00022765"/>
    </source>
</evidence>
<dbReference type="GO" id="GO:0043657">
    <property type="term" value="C:host cell"/>
    <property type="evidence" value="ECO:0007669"/>
    <property type="project" value="UniProtKB-SubCell"/>
</dbReference>
<keyword evidence="9 11" id="KW-0687">Ribonucleoprotein</keyword>
<evidence type="ECO:0000256" key="4">
    <source>
        <dbReference type="ARBA" id="ARBA00022844"/>
    </source>
</evidence>
<dbReference type="SUPFAM" id="SSF103068">
    <property type="entry name" value="Nucleocapsid protein dimerization domain"/>
    <property type="match status" value="1"/>
</dbReference>
<dbReference type="InterPro" id="IPR037179">
    <property type="entry name" value="Nucleocapsid_C"/>
</dbReference>
<dbReference type="Pfam" id="PF00937">
    <property type="entry name" value="CoV_nucleocap"/>
    <property type="match status" value="1"/>
</dbReference>
<name>A0AA48UFJ7_9ALPC</name>
<proteinExistence type="predicted"/>
<keyword evidence="8" id="KW-0804">Transcription</keyword>
<evidence type="ECO:0000259" key="14">
    <source>
        <dbReference type="PROSITE" id="PS51929"/>
    </source>
</evidence>
<dbReference type="PROSITE" id="PS51928">
    <property type="entry name" value="COV_N_NTD"/>
    <property type="match status" value="1"/>
</dbReference>
<keyword evidence="16" id="KW-1185">Reference proteome</keyword>
<dbReference type="CDD" id="cd21554">
    <property type="entry name" value="CoV_N-NTD"/>
    <property type="match status" value="1"/>
</dbReference>
<dbReference type="PROSITE" id="PS51929">
    <property type="entry name" value="COV_N_CTD"/>
    <property type="match status" value="1"/>
</dbReference>
<dbReference type="InterPro" id="IPR044344">
    <property type="entry name" value="N_prot_C_CoV"/>
</dbReference>
<dbReference type="PIRSF" id="PIRSF003888">
    <property type="entry name" value="Corona_nucleocap"/>
    <property type="match status" value="1"/>
</dbReference>
<evidence type="ECO:0000256" key="5">
    <source>
        <dbReference type="ARBA" id="ARBA00022884"/>
    </source>
</evidence>
<evidence type="ECO:0000256" key="6">
    <source>
        <dbReference type="ARBA" id="ARBA00023015"/>
    </source>
</evidence>
<dbReference type="InterPro" id="IPR044345">
    <property type="entry name" value="N_prot_N_CoV"/>
</dbReference>
<reference evidence="15 16" key="1">
    <citation type="submission" date="2019-01" db="EMBL/GenBank/DDBJ databases">
        <title>Diversity of Adenoviruses, Coronaviruses and Paramyxoviruses in Western Australian microbat communities.</title>
        <authorList>
            <person name="O'Dea M."/>
            <person name="Prada D."/>
            <person name="Jackson B."/>
            <person name="Boyd V."/>
            <person name="Baker M."/>
        </authorList>
    </citation>
    <scope>NUCLEOTIDE SEQUENCE [LARGE SCALE GENOMIC DNA]</scope>
    <source>
        <strain evidence="15">WA2028</strain>
    </source>
</reference>
<feature type="compositionally biased region" description="Low complexity" evidence="12">
    <location>
        <begin position="138"/>
        <end position="152"/>
    </location>
</feature>
<evidence type="ECO:0000256" key="10">
    <source>
        <dbReference type="PIRNR" id="PIRNR003888"/>
    </source>
</evidence>
<dbReference type="CDD" id="cd21595">
    <property type="entry name" value="CoV_N-CTD"/>
    <property type="match status" value="1"/>
</dbReference>
<evidence type="ECO:0000256" key="2">
    <source>
        <dbReference type="ARBA" id="ARBA00022553"/>
    </source>
</evidence>
<evidence type="ECO:0000256" key="1">
    <source>
        <dbReference type="ARBA" id="ARBA00004340"/>
    </source>
</evidence>
<dbReference type="InterPro" id="IPR037195">
    <property type="entry name" value="Nucleocapsid_N"/>
</dbReference>
<sequence>MSVNFAGTTTQPRGRVPLSLFQPLRNNSTQPLHKLLPSNAVPNGASRDHQIGYWNEQIRWRMVKGQRKDLPSNWHFYYLGTGPQAGLSFRTRTPGVFWVAKEGAVTRPTGLGTRGRNSEPKRPVFDFSLPGALEIVDNASRPNSRANSRNRSQSGNPQSRAKSQNRNRSQSRGRQQNNQQQNQQRNSGGRKSNQNRSQRDQSRGRSQSRGRNSNGQTQQDLVAAVREALAGLGITANTSSTPRASGKNTPKRSKSPAPKSAPEQMGKPVWKRTPHSQENVTRCFGERDAAHNFGDAQLTRLGVDYAHYPQIAQLIPSQAAILFGSEVTAREVGDDIEITYVYKMNVPKKDPSLVRFLPHISAFSDNVEDVTMPDVSLGFVADTTPLPQRLPRSTSMQTLAAPEDEVEIVDDVIDDETSA</sequence>
<dbReference type="EMBL" id="MK472068">
    <property type="protein sequence ID" value="QGX41961.1"/>
    <property type="molecule type" value="Genomic_RNA"/>
</dbReference>
<organism evidence="15 16">
    <name type="scientific">alphacoronavirus sp. WA2028</name>
    <dbReference type="NCBI Taxonomy" id="3070154"/>
    <lineage>
        <taxon>Viruses</taxon>
        <taxon>Riboviria</taxon>
        <taxon>Orthornavirae</taxon>
        <taxon>Pisuviricota</taxon>
        <taxon>Pisoniviricetes</taxon>
        <taxon>Nidovirales</taxon>
        <taxon>Cornidovirineae</taxon>
        <taxon>Coronaviridae</taxon>
        <taxon>Orthocoronavirinae</taxon>
        <taxon>Alphacoronavirus</taxon>
        <taxon>Nyctacovirus</taxon>
        <taxon>Alphacoronavirus chalinolobi</taxon>
        <taxon>Alphacoronavirus WA2028</taxon>
    </lineage>
</organism>
<feature type="region of interest" description="Disordered" evidence="12">
    <location>
        <begin position="233"/>
        <end position="277"/>
    </location>
</feature>
<evidence type="ECO:0000313" key="15">
    <source>
        <dbReference type="EMBL" id="QGX41961.1"/>
    </source>
</evidence>
<comment type="function">
    <text evidence="10">Packages the positive strand viral genome RNA into a helical ribonucleocapsid (RNP) and plays a fundamental role during virion assembly through its interactions with the viral genome and membrane protein M. Plays an important role in enhancing the efficiency of subgenomic viral RNA transcription as well as viral replication.</text>
</comment>
<feature type="compositionally biased region" description="Low complexity" evidence="12">
    <location>
        <begin position="172"/>
        <end position="196"/>
    </location>
</feature>
<feature type="domain" description="CoV N CTD" evidence="14">
    <location>
        <begin position="257"/>
        <end position="371"/>
    </location>
</feature>
<protein>
    <recommendedName>
        <fullName evidence="10">Nucleoprotein</fullName>
    </recommendedName>
</protein>
<dbReference type="Proteomes" id="UP001202896">
    <property type="component" value="Segment"/>
</dbReference>